<proteinExistence type="predicted"/>
<gene>
    <name evidence="3" type="primary">thiL_11</name>
    <name evidence="3" type="ORF">SDC9_31541</name>
</gene>
<dbReference type="InterPro" id="IPR006283">
    <property type="entry name" value="ThiL-like"/>
</dbReference>
<dbReference type="Pfam" id="PF02769">
    <property type="entry name" value="AIRS_C"/>
    <property type="match status" value="1"/>
</dbReference>
<dbReference type="NCBIfam" id="TIGR03267">
    <property type="entry name" value="methan_mark_2"/>
    <property type="match status" value="1"/>
</dbReference>
<evidence type="ECO:0000259" key="2">
    <source>
        <dbReference type="Pfam" id="PF02769"/>
    </source>
</evidence>
<dbReference type="PANTHER" id="PTHR30270:SF0">
    <property type="entry name" value="THIAMINE-MONOPHOSPHATE KINASE"/>
    <property type="match status" value="1"/>
</dbReference>
<feature type="domain" description="PurM-like C-terminal" evidence="2">
    <location>
        <begin position="186"/>
        <end position="309"/>
    </location>
</feature>
<organism evidence="3">
    <name type="scientific">bioreactor metagenome</name>
    <dbReference type="NCBI Taxonomy" id="1076179"/>
    <lineage>
        <taxon>unclassified sequences</taxon>
        <taxon>metagenomes</taxon>
        <taxon>ecological metagenomes</taxon>
    </lineage>
</organism>
<dbReference type="PIRSF" id="PIRSF036540">
    <property type="entry name" value="UCP036540_AIR"/>
    <property type="match status" value="1"/>
</dbReference>
<dbReference type="InterPro" id="IPR016188">
    <property type="entry name" value="PurM-like_N"/>
</dbReference>
<dbReference type="SUPFAM" id="SSF56042">
    <property type="entry name" value="PurM C-terminal domain-like"/>
    <property type="match status" value="1"/>
</dbReference>
<evidence type="ECO:0000259" key="1">
    <source>
        <dbReference type="Pfam" id="PF00586"/>
    </source>
</evidence>
<dbReference type="CDD" id="cd02192">
    <property type="entry name" value="PurM-like3"/>
    <property type="match status" value="1"/>
</dbReference>
<dbReference type="Gene3D" id="3.30.1330.10">
    <property type="entry name" value="PurM-like, N-terminal domain"/>
    <property type="match status" value="1"/>
</dbReference>
<dbReference type="EMBL" id="VSSQ01000207">
    <property type="protein sequence ID" value="MPL85571.1"/>
    <property type="molecule type" value="Genomic_DNA"/>
</dbReference>
<dbReference type="InterPro" id="IPR036921">
    <property type="entry name" value="PurM-like_N_sf"/>
</dbReference>
<evidence type="ECO:0000313" key="3">
    <source>
        <dbReference type="EMBL" id="MPL85571.1"/>
    </source>
</evidence>
<feature type="domain" description="PurM-like N-terminal" evidence="1">
    <location>
        <begin position="46"/>
        <end position="151"/>
    </location>
</feature>
<sequence>MSADTYTPESVSNAVRQYDGVRRKKAIGNLVKTLHIDNIDVIASYGEDAAVIQNGRSALLLAADGIWNQLMDLDPYWAGYCSILVNIHDIAAMGGRPIAMVDVLSAADDELMDKVTRGMCDAAKAFDVPVVGGHLHPDAPHNVIDVSILGIAELESVIYSTTAEPGDAIIVAIDLNGRIHPNAGMNWDSVTMKDPKLLRSQIAVMKTLGERHLLTAGKDISNPGVIGTLGMLLESSSVGGLIDLDAIPRPDLEKLGIGFEQWVRMYPGMGFVVTANQSSVESVCQLFRKVGMAAQVIGTVTNTRRLVLQKGDEKATLFNFCIEGITNISTV</sequence>
<reference evidence="3" key="1">
    <citation type="submission" date="2019-08" db="EMBL/GenBank/DDBJ databases">
        <authorList>
            <person name="Kucharzyk K."/>
            <person name="Murdoch R.W."/>
            <person name="Higgins S."/>
            <person name="Loffler F."/>
        </authorList>
    </citation>
    <scope>NUCLEOTIDE SEQUENCE</scope>
</reference>
<dbReference type="InterPro" id="IPR017668">
    <property type="entry name" value="Methan_mark_2"/>
</dbReference>
<dbReference type="GO" id="GO:0009030">
    <property type="term" value="F:thiamine-phosphate kinase activity"/>
    <property type="evidence" value="ECO:0007669"/>
    <property type="project" value="UniProtKB-EC"/>
</dbReference>
<dbReference type="Pfam" id="PF00586">
    <property type="entry name" value="AIRS"/>
    <property type="match status" value="1"/>
</dbReference>
<name>A0A644V314_9ZZZZ</name>
<dbReference type="SUPFAM" id="SSF55326">
    <property type="entry name" value="PurM N-terminal domain-like"/>
    <property type="match status" value="1"/>
</dbReference>
<comment type="caution">
    <text evidence="3">The sequence shown here is derived from an EMBL/GenBank/DDBJ whole genome shotgun (WGS) entry which is preliminary data.</text>
</comment>
<accession>A0A644V314</accession>
<dbReference type="InterPro" id="IPR036676">
    <property type="entry name" value="PurM-like_C_sf"/>
</dbReference>
<dbReference type="InterPro" id="IPR011413">
    <property type="entry name" value="UCP036540_AIR"/>
</dbReference>
<dbReference type="AlphaFoldDB" id="A0A644V314"/>
<keyword evidence="3" id="KW-0418">Kinase</keyword>
<dbReference type="PANTHER" id="PTHR30270">
    <property type="entry name" value="THIAMINE-MONOPHOSPHATE KINASE"/>
    <property type="match status" value="1"/>
</dbReference>
<protein>
    <submittedName>
        <fullName evidence="3">Thiamine-monophosphate kinase</fullName>
        <ecNumber evidence="3">2.7.4.16</ecNumber>
    </submittedName>
</protein>
<dbReference type="Gene3D" id="3.90.650.10">
    <property type="entry name" value="PurM-like C-terminal domain"/>
    <property type="match status" value="1"/>
</dbReference>
<dbReference type="EC" id="2.7.4.16" evidence="3"/>
<keyword evidence="3" id="KW-0808">Transferase</keyword>
<dbReference type="GO" id="GO:0009228">
    <property type="term" value="P:thiamine biosynthetic process"/>
    <property type="evidence" value="ECO:0007669"/>
    <property type="project" value="InterPro"/>
</dbReference>
<dbReference type="InterPro" id="IPR010918">
    <property type="entry name" value="PurM-like_C_dom"/>
</dbReference>